<dbReference type="PANTHER" id="PTHR13285:SF23">
    <property type="entry name" value="TEICHOIC ACID D-ALANYLTRANSFERASE"/>
    <property type="match status" value="1"/>
</dbReference>
<proteinExistence type="predicted"/>
<keyword evidence="1" id="KW-0472">Membrane</keyword>
<keyword evidence="1" id="KW-1133">Transmembrane helix</keyword>
<evidence type="ECO:0000256" key="1">
    <source>
        <dbReference type="SAM" id="Phobius"/>
    </source>
</evidence>
<dbReference type="PANTHER" id="PTHR13285">
    <property type="entry name" value="ACYLTRANSFERASE"/>
    <property type="match status" value="1"/>
</dbReference>
<feature type="transmembrane region" description="Helical" evidence="1">
    <location>
        <begin position="83"/>
        <end position="105"/>
    </location>
</feature>
<gene>
    <name evidence="2" type="ORF">GCM10011505_43080</name>
</gene>
<feature type="transmembrane region" description="Helical" evidence="1">
    <location>
        <begin position="44"/>
        <end position="63"/>
    </location>
</feature>
<organism evidence="2 3">
    <name type="scientific">Tistrella bauzanensis</name>
    <dbReference type="NCBI Taxonomy" id="657419"/>
    <lineage>
        <taxon>Bacteria</taxon>
        <taxon>Pseudomonadati</taxon>
        <taxon>Pseudomonadota</taxon>
        <taxon>Alphaproteobacteria</taxon>
        <taxon>Geminicoccales</taxon>
        <taxon>Geminicoccaceae</taxon>
        <taxon>Tistrella</taxon>
    </lineage>
</organism>
<sequence>MASLGFYAAWSVWYLSLIIGVAAICWYAGRQINDADQEAVKRRWIAIAAVVCMSVLCIFKYFNFFSVSIADGFGAAGIDLDPFILNVLLPVGISFYTFQALSYVVDVKRGSMPATRSFHDFLLYVSFFPQLVAGPIERATRLLP</sequence>
<dbReference type="InterPro" id="IPR051085">
    <property type="entry name" value="MB_O-acyltransferase"/>
</dbReference>
<feature type="transmembrane region" description="Helical" evidence="1">
    <location>
        <begin position="6"/>
        <end position="28"/>
    </location>
</feature>
<keyword evidence="1" id="KW-0812">Transmembrane</keyword>
<evidence type="ECO:0000313" key="2">
    <source>
        <dbReference type="EMBL" id="GGB57571.1"/>
    </source>
</evidence>
<name>A0ABQ1J468_9PROT</name>
<keyword evidence="3" id="KW-1185">Reference proteome</keyword>
<comment type="caution">
    <text evidence="2">The sequence shown here is derived from an EMBL/GenBank/DDBJ whole genome shotgun (WGS) entry which is preliminary data.</text>
</comment>
<evidence type="ECO:0000313" key="3">
    <source>
        <dbReference type="Proteomes" id="UP000603352"/>
    </source>
</evidence>
<reference evidence="3" key="1">
    <citation type="journal article" date="2019" name="Int. J. Syst. Evol. Microbiol.">
        <title>The Global Catalogue of Microorganisms (GCM) 10K type strain sequencing project: providing services to taxonomists for standard genome sequencing and annotation.</title>
        <authorList>
            <consortium name="The Broad Institute Genomics Platform"/>
            <consortium name="The Broad Institute Genome Sequencing Center for Infectious Disease"/>
            <person name="Wu L."/>
            <person name="Ma J."/>
        </authorList>
    </citation>
    <scope>NUCLEOTIDE SEQUENCE [LARGE SCALE GENOMIC DNA]</scope>
    <source>
        <strain evidence="3">CGMCC 1.10188</strain>
    </source>
</reference>
<protein>
    <recommendedName>
        <fullName evidence="4">MBOAT family protein</fullName>
    </recommendedName>
</protein>
<accession>A0ABQ1J468</accession>
<dbReference type="Proteomes" id="UP000603352">
    <property type="component" value="Unassembled WGS sequence"/>
</dbReference>
<dbReference type="EMBL" id="BMDZ01000072">
    <property type="protein sequence ID" value="GGB57571.1"/>
    <property type="molecule type" value="Genomic_DNA"/>
</dbReference>
<evidence type="ECO:0008006" key="4">
    <source>
        <dbReference type="Google" id="ProtNLM"/>
    </source>
</evidence>